<dbReference type="PROSITE" id="PS50937">
    <property type="entry name" value="HTH_MERR_2"/>
    <property type="match status" value="1"/>
</dbReference>
<organism evidence="4 5">
    <name type="scientific">Jannaschia pagri</name>
    <dbReference type="NCBI Taxonomy" id="2829797"/>
    <lineage>
        <taxon>Bacteria</taxon>
        <taxon>Pseudomonadati</taxon>
        <taxon>Pseudomonadota</taxon>
        <taxon>Alphaproteobacteria</taxon>
        <taxon>Rhodobacterales</taxon>
        <taxon>Roseobacteraceae</taxon>
        <taxon>Jannaschia</taxon>
    </lineage>
</organism>
<evidence type="ECO:0000259" key="3">
    <source>
        <dbReference type="PROSITE" id="PS50937"/>
    </source>
</evidence>
<accession>A0ABQ4NG55</accession>
<feature type="compositionally biased region" description="Acidic residues" evidence="2">
    <location>
        <begin position="189"/>
        <end position="200"/>
    </location>
</feature>
<evidence type="ECO:0000313" key="5">
    <source>
        <dbReference type="Proteomes" id="UP000786693"/>
    </source>
</evidence>
<comment type="caution">
    <text evidence="4">The sequence shown here is derived from an EMBL/GenBank/DDBJ whole genome shotgun (WGS) entry which is preliminary data.</text>
</comment>
<feature type="compositionally biased region" description="Pro residues" evidence="2">
    <location>
        <begin position="287"/>
        <end position="296"/>
    </location>
</feature>
<evidence type="ECO:0000256" key="2">
    <source>
        <dbReference type="SAM" id="MobiDB-lite"/>
    </source>
</evidence>
<feature type="region of interest" description="Disordered" evidence="2">
    <location>
        <begin position="112"/>
        <end position="327"/>
    </location>
</feature>
<sequence length="358" mass="38570">MAKAPEKSDGAFRTIREVADWLGVPTHVLRFWESKFDQIAPVKGAGGRRYYRPEDMRLLGGIKVMLHDQGLTIRAVGQKIEDDGVDPVMALSPEVEMPEGPPARTRRVIRQGDEPATEPVASKATPTDIPASEETSANEPDLSEPATIAEPTDTPVAEPDLETEDASEARVTPGAALPKSRLTPVSLEEFPDEAPTEDGESAAPTDEAPSPSPDTRDNTDTPEDSAEAEPIARDTDVDADQTPQPKPVPVPDVPNQPDDPTLAAEVPEQPDAPSPAVEAAPQTDPVPAQPVPTVPPHDPHPEPAAASQPALSLRRAREQARGAASLDDLARRRLRRLVRRYRALAEEIREDLDDSAQK</sequence>
<dbReference type="InterPro" id="IPR009061">
    <property type="entry name" value="DNA-bd_dom_put_sf"/>
</dbReference>
<dbReference type="CDD" id="cd04765">
    <property type="entry name" value="HTH_MlrA-like_sg2"/>
    <property type="match status" value="1"/>
</dbReference>
<protein>
    <recommendedName>
        <fullName evidence="3">HTH merR-type domain-containing protein</fullName>
    </recommendedName>
</protein>
<dbReference type="Pfam" id="PF13411">
    <property type="entry name" value="MerR_1"/>
    <property type="match status" value="1"/>
</dbReference>
<proteinExistence type="predicted"/>
<gene>
    <name evidence="4" type="ORF">JANAI62_00320</name>
</gene>
<dbReference type="InterPro" id="IPR000551">
    <property type="entry name" value="MerR-type_HTH_dom"/>
</dbReference>
<feature type="compositionally biased region" description="Pro residues" evidence="2">
    <location>
        <begin position="244"/>
        <end position="254"/>
    </location>
</feature>
<keyword evidence="5" id="KW-1185">Reference proteome</keyword>
<dbReference type="SUPFAM" id="SSF46955">
    <property type="entry name" value="Putative DNA-binding domain"/>
    <property type="match status" value="1"/>
</dbReference>
<dbReference type="Proteomes" id="UP000786693">
    <property type="component" value="Unassembled WGS sequence"/>
</dbReference>
<evidence type="ECO:0000256" key="1">
    <source>
        <dbReference type="SAM" id="Coils"/>
    </source>
</evidence>
<dbReference type="Gene3D" id="1.10.1660.10">
    <property type="match status" value="1"/>
</dbReference>
<name>A0ABQ4NG55_9RHOB</name>
<keyword evidence="1" id="KW-0175">Coiled coil</keyword>
<evidence type="ECO:0000313" key="4">
    <source>
        <dbReference type="EMBL" id="GIT93409.1"/>
    </source>
</evidence>
<feature type="domain" description="HTH merR-type" evidence="3">
    <location>
        <begin position="14"/>
        <end position="82"/>
    </location>
</feature>
<dbReference type="SMART" id="SM00422">
    <property type="entry name" value="HTH_MERR"/>
    <property type="match status" value="1"/>
</dbReference>
<dbReference type="RefSeq" id="WP_220746954.1">
    <property type="nucleotide sequence ID" value="NZ_BPFH01000001.1"/>
</dbReference>
<feature type="coiled-coil region" evidence="1">
    <location>
        <begin position="331"/>
        <end position="358"/>
    </location>
</feature>
<reference evidence="4 5" key="1">
    <citation type="submission" date="2021-05" db="EMBL/GenBank/DDBJ databases">
        <title>Bacteria Genome sequencing.</title>
        <authorList>
            <person name="Takabe Y."/>
            <person name="Nakajima Y."/>
            <person name="Suzuki S."/>
            <person name="Shiozaki T."/>
        </authorList>
    </citation>
    <scope>NUCLEOTIDE SEQUENCE [LARGE SCALE GENOMIC DNA]</scope>
    <source>
        <strain evidence="4 5">AI_62</strain>
    </source>
</reference>
<dbReference type="EMBL" id="BPFH01000001">
    <property type="protein sequence ID" value="GIT93409.1"/>
    <property type="molecule type" value="Genomic_DNA"/>
</dbReference>